<organism evidence="1 2">
    <name type="scientific">Colletotrichum zoysiae</name>
    <dbReference type="NCBI Taxonomy" id="1216348"/>
    <lineage>
        <taxon>Eukaryota</taxon>
        <taxon>Fungi</taxon>
        <taxon>Dikarya</taxon>
        <taxon>Ascomycota</taxon>
        <taxon>Pezizomycotina</taxon>
        <taxon>Sordariomycetes</taxon>
        <taxon>Hypocreomycetidae</taxon>
        <taxon>Glomerellales</taxon>
        <taxon>Glomerellaceae</taxon>
        <taxon>Colletotrichum</taxon>
        <taxon>Colletotrichum graminicola species complex</taxon>
    </lineage>
</organism>
<sequence>MSALADKSHDISGNSALPTYANAAEVELAEVARSTSTSSLPPAYDDDATAATASVPVGIDDTLGGPDGPPRAPFAPTAHFQIETAGKPWLSLPVGTRPDPIPIYHVEAGSWSPGSTPAYVSLRFSRSSNSCRLVRGAADDDGGSQTPPVCTTIYRFGPGKPPVLRLPRALVSPHAAPAPSLPPGELADGGLDVSIVPKSLVTRTQVLETPLGRFQWRYASRRE</sequence>
<protein>
    <submittedName>
        <fullName evidence="1">Uncharacterized protein</fullName>
    </submittedName>
</protein>
<name>A0AAD9HT95_9PEZI</name>
<evidence type="ECO:0000313" key="1">
    <source>
        <dbReference type="EMBL" id="KAK2033469.1"/>
    </source>
</evidence>
<comment type="caution">
    <text evidence="1">The sequence shown here is derived from an EMBL/GenBank/DDBJ whole genome shotgun (WGS) entry which is preliminary data.</text>
</comment>
<keyword evidence="2" id="KW-1185">Reference proteome</keyword>
<dbReference type="Proteomes" id="UP001232148">
    <property type="component" value="Unassembled WGS sequence"/>
</dbReference>
<proteinExistence type="predicted"/>
<feature type="non-terminal residue" evidence="1">
    <location>
        <position position="223"/>
    </location>
</feature>
<reference evidence="1" key="1">
    <citation type="submission" date="2021-06" db="EMBL/GenBank/DDBJ databases">
        <title>Comparative genomics, transcriptomics and evolutionary studies reveal genomic signatures of adaptation to plant cell wall in hemibiotrophic fungi.</title>
        <authorList>
            <consortium name="DOE Joint Genome Institute"/>
            <person name="Baroncelli R."/>
            <person name="Diaz J.F."/>
            <person name="Benocci T."/>
            <person name="Peng M."/>
            <person name="Battaglia E."/>
            <person name="Haridas S."/>
            <person name="Andreopoulos W."/>
            <person name="Labutti K."/>
            <person name="Pangilinan J."/>
            <person name="Floch G.L."/>
            <person name="Makela M.R."/>
            <person name="Henrissat B."/>
            <person name="Grigoriev I.V."/>
            <person name="Crouch J.A."/>
            <person name="De Vries R.P."/>
            <person name="Sukno S.A."/>
            <person name="Thon M.R."/>
        </authorList>
    </citation>
    <scope>NUCLEOTIDE SEQUENCE</scope>
    <source>
        <strain evidence="1">MAFF235873</strain>
    </source>
</reference>
<gene>
    <name evidence="1" type="ORF">LX32DRAFT_509665</name>
</gene>
<accession>A0AAD9HT95</accession>
<dbReference type="EMBL" id="MU842822">
    <property type="protein sequence ID" value="KAK2033469.1"/>
    <property type="molecule type" value="Genomic_DNA"/>
</dbReference>
<evidence type="ECO:0000313" key="2">
    <source>
        <dbReference type="Proteomes" id="UP001232148"/>
    </source>
</evidence>
<dbReference type="AlphaFoldDB" id="A0AAD9HT95"/>